<evidence type="ECO:0000259" key="4">
    <source>
        <dbReference type="Pfam" id="PF17853"/>
    </source>
</evidence>
<dbReference type="Pfam" id="PF13556">
    <property type="entry name" value="HTH_30"/>
    <property type="match status" value="1"/>
</dbReference>
<dbReference type="InterPro" id="IPR042070">
    <property type="entry name" value="PucR_C-HTH_sf"/>
</dbReference>
<feature type="domain" description="CdaR GGDEF-like" evidence="4">
    <location>
        <begin position="183"/>
        <end position="302"/>
    </location>
</feature>
<comment type="caution">
    <text evidence="5">The sequence shown here is derived from an EMBL/GenBank/DDBJ whole genome shotgun (WGS) entry which is preliminary data.</text>
</comment>
<sequence length="422" mass="46852">MRQPRDLVAEARAWFESFADREVAEPELTTLSGRMIDAIAADVPEIGSDAALRQELRVAVHDGVGAYFSQGPHERPGDIHLPNTAKALGRALAQRGYDIALLQRCYRTLQRISWAEIMTSAVREITDPELLPVVLDLQWDHLSRTISGATERAEMAFLNELRRQASTALTRRRELVEAILHEDRVDIERSTRQLGHNLYIQQTGLILWTLDRPQEDSSAMLETLAVDIATALGAPRPLMLPAGGRMLWAWLATPEAPDLRKIAHLKAFQQNQPIVQLAAGVPATGLEGFRVSHQEALRAYRIAAETEPAPVTLYRDVELVSCLAADIAALSRLVRRELGGLAERGAATARLRETTLVYLEQGSMAKAAEALSVHKNTVLYRMQQVDELLPQPLDEHKMALEVALRVVATLGERVLPDLRPDL</sequence>
<accession>A0ABS6B9S2</accession>
<evidence type="ECO:0000259" key="2">
    <source>
        <dbReference type="Pfam" id="PF13556"/>
    </source>
</evidence>
<dbReference type="Gene3D" id="1.10.10.2840">
    <property type="entry name" value="PucR C-terminal helix-turn-helix domain"/>
    <property type="match status" value="1"/>
</dbReference>
<gene>
    <name evidence="5" type="ORF">KO481_36605</name>
</gene>
<evidence type="ECO:0000259" key="3">
    <source>
        <dbReference type="Pfam" id="PF14361"/>
    </source>
</evidence>
<organism evidence="5 6">
    <name type="scientific">Nocardia albiluteola</name>
    <dbReference type="NCBI Taxonomy" id="2842303"/>
    <lineage>
        <taxon>Bacteria</taxon>
        <taxon>Bacillati</taxon>
        <taxon>Actinomycetota</taxon>
        <taxon>Actinomycetes</taxon>
        <taxon>Mycobacteriales</taxon>
        <taxon>Nocardiaceae</taxon>
        <taxon>Nocardia</taxon>
    </lineage>
</organism>
<evidence type="ECO:0000313" key="5">
    <source>
        <dbReference type="EMBL" id="MBU3067029.1"/>
    </source>
</evidence>
<dbReference type="InterPro" id="IPR025751">
    <property type="entry name" value="RsbRD_N_dom"/>
</dbReference>
<dbReference type="Pfam" id="PF17853">
    <property type="entry name" value="GGDEF_2"/>
    <property type="match status" value="1"/>
</dbReference>
<dbReference type="InterPro" id="IPR041522">
    <property type="entry name" value="CdaR_GGDEF"/>
</dbReference>
<proteinExistence type="inferred from homology"/>
<dbReference type="RefSeq" id="WP_215923118.1">
    <property type="nucleotide sequence ID" value="NZ_JAHKNI010000018.1"/>
</dbReference>
<dbReference type="PANTHER" id="PTHR33744:SF1">
    <property type="entry name" value="DNA-BINDING TRANSCRIPTIONAL ACTIVATOR ADER"/>
    <property type="match status" value="1"/>
</dbReference>
<feature type="domain" description="PucR C-terminal helix-turn-helix" evidence="2">
    <location>
        <begin position="351"/>
        <end position="406"/>
    </location>
</feature>
<feature type="domain" description="RsbT co-antagonist protein RsbRD N-terminal" evidence="3">
    <location>
        <begin position="31"/>
        <end position="172"/>
    </location>
</feature>
<evidence type="ECO:0000256" key="1">
    <source>
        <dbReference type="ARBA" id="ARBA00006754"/>
    </source>
</evidence>
<protein>
    <submittedName>
        <fullName evidence="5">Helix-turn-helix domain-containing protein</fullName>
    </submittedName>
</protein>
<reference evidence="5 6" key="1">
    <citation type="submission" date="2021-06" db="EMBL/GenBank/DDBJ databases">
        <title>Actinomycetes sequencing.</title>
        <authorList>
            <person name="Shan Q."/>
        </authorList>
    </citation>
    <scope>NUCLEOTIDE SEQUENCE [LARGE SCALE GENOMIC DNA]</scope>
    <source>
        <strain evidence="5 6">NEAU-G5</strain>
    </source>
</reference>
<name>A0ABS6B9S2_9NOCA</name>
<dbReference type="EMBL" id="JAHKNI010000018">
    <property type="protein sequence ID" value="MBU3067029.1"/>
    <property type="molecule type" value="Genomic_DNA"/>
</dbReference>
<dbReference type="InterPro" id="IPR051448">
    <property type="entry name" value="CdaR-like_regulators"/>
</dbReference>
<dbReference type="InterPro" id="IPR025736">
    <property type="entry name" value="PucR_C-HTH_dom"/>
</dbReference>
<keyword evidence="6" id="KW-1185">Reference proteome</keyword>
<dbReference type="Pfam" id="PF14361">
    <property type="entry name" value="RsbRD_N"/>
    <property type="match status" value="1"/>
</dbReference>
<comment type="similarity">
    <text evidence="1">Belongs to the CdaR family.</text>
</comment>
<dbReference type="PANTHER" id="PTHR33744">
    <property type="entry name" value="CARBOHYDRATE DIACID REGULATOR"/>
    <property type="match status" value="1"/>
</dbReference>
<evidence type="ECO:0000313" key="6">
    <source>
        <dbReference type="Proteomes" id="UP000733379"/>
    </source>
</evidence>
<dbReference type="Proteomes" id="UP000733379">
    <property type="component" value="Unassembled WGS sequence"/>
</dbReference>